<evidence type="ECO:0000313" key="1">
    <source>
        <dbReference type="Proteomes" id="UP000515163"/>
    </source>
</evidence>
<reference evidence="2" key="1">
    <citation type="submission" date="2025-08" db="UniProtKB">
        <authorList>
            <consortium name="RefSeq"/>
        </authorList>
    </citation>
    <scope>IDENTIFICATION</scope>
</reference>
<dbReference type="PANTHER" id="PTHR34828:SF1">
    <property type="entry name" value="TESTIS-EXPRESSED PROTEIN 45"/>
    <property type="match status" value="1"/>
</dbReference>
<organism evidence="1 2">
    <name type="scientific">Actinia tenebrosa</name>
    <name type="common">Australian red waratah sea anemone</name>
    <dbReference type="NCBI Taxonomy" id="6105"/>
    <lineage>
        <taxon>Eukaryota</taxon>
        <taxon>Metazoa</taxon>
        <taxon>Cnidaria</taxon>
        <taxon>Anthozoa</taxon>
        <taxon>Hexacorallia</taxon>
        <taxon>Actiniaria</taxon>
        <taxon>Actiniidae</taxon>
        <taxon>Actinia</taxon>
    </lineage>
</organism>
<dbReference type="AlphaFoldDB" id="A0A6P8HY71"/>
<keyword evidence="1" id="KW-1185">Reference proteome</keyword>
<name>A0A6P8HY71_ACTTE</name>
<dbReference type="PANTHER" id="PTHR34828">
    <property type="entry name" value="TESTIS-EXPRESSED PROTEIN 45"/>
    <property type="match status" value="1"/>
</dbReference>
<gene>
    <name evidence="2" type="primary">LOC116294209</name>
</gene>
<dbReference type="Proteomes" id="UP000515163">
    <property type="component" value="Unplaced"/>
</dbReference>
<dbReference type="Pfam" id="PF15373">
    <property type="entry name" value="SAXO5-like"/>
    <property type="match status" value="1"/>
</dbReference>
<sequence>MMEVENKIQTQKTGTEFLAASHFSISNDSRWGPRHDPEAHKSIFKIDYPPLPLTKRGRIPSPPPAGIMHKDDRYADTISMTKSHFVKKPLSKRVKEDFASYALRKTNFKGDSDSKLNSFQTTHKEYFPVRPLQEAKTHPSTTKTEWMKSCIPQGDKEKEVWPQSDYRSRYLGEQTEGPVFAKGDLSGRLTITGDPRTQNGQFITTAKTEFVNRYLPKQSIDPSYLAGGSNIPQGDQEKCNDKISTQQHSFRPIKTTSSFSPFDKEEAVKRLRQTTFKLGDQRSPGHLQTTASESYPYPTMESRSEAANVNMGQSSFPEGDMHPERSHERITRTTNNIFFGNPAVGHRNTLVKGSHLRTKSNVHLGHCASSKYYDTSMKTDYTALPNIHKNPQIGNSNNSSLPLDYYRGFVGVPTTWNDFQSHAGIPKLVPNPLSLQNLKMSHIQPQIPGEREFSTTHQRCYTPKKSSRVDVKLGSLQRSSVPLGNLNMYR</sequence>
<dbReference type="InParanoid" id="A0A6P8HY71"/>
<accession>A0A6P8HY71</accession>
<proteinExistence type="predicted"/>
<dbReference type="InterPro" id="IPR028001">
    <property type="entry name" value="SAXO5"/>
</dbReference>
<dbReference type="FunCoup" id="A0A6P8HY71">
    <property type="interactions" value="15"/>
</dbReference>
<dbReference type="OrthoDB" id="6151791at2759"/>
<dbReference type="KEGG" id="aten:116294209"/>
<dbReference type="GeneID" id="116294209"/>
<protein>
    <submittedName>
        <fullName evidence="2">Uncharacterized protein LOC116294209</fullName>
    </submittedName>
</protein>
<dbReference type="RefSeq" id="XP_031557620.1">
    <property type="nucleotide sequence ID" value="XM_031701760.1"/>
</dbReference>
<evidence type="ECO:0000313" key="2">
    <source>
        <dbReference type="RefSeq" id="XP_031557620.1"/>
    </source>
</evidence>